<name>A0ABX1AXV8_9ACTN</name>
<dbReference type="InterPro" id="IPR029021">
    <property type="entry name" value="Prot-tyrosine_phosphatase-like"/>
</dbReference>
<dbReference type="PANTHER" id="PTHR31126">
    <property type="entry name" value="TYROSINE-PROTEIN PHOSPHATASE"/>
    <property type="match status" value="1"/>
</dbReference>
<comment type="similarity">
    <text evidence="1">Belongs to the protein-tyrosine phosphatase family.</text>
</comment>
<dbReference type="InterPro" id="IPR016130">
    <property type="entry name" value="Tyr_Pase_AS"/>
</dbReference>
<sequence length="265" mass="28126">MLIMKETFVRQESPMPVATALRWPGCDNARDLAGLPTSGGGRIRKGALFRSDRPRPAGVEAVLASGVRLLIDLRLPAECAADPSPLAGHPVYRNLPVLREEDTVLEAMAETLPGIYRAILDRGADRIARVLTAIALAPPGGVLVHCHAGRDRTGLVVALALTLAGVPDEEIARDYARTAACLTPDPGERARRLAAQITADTMLETLAYLRERYGGAVPYLGLDESLSSRLKTRLTEAPPDPSTPDPSTPDPSTPDPSIADCSTAG</sequence>
<keyword evidence="5" id="KW-1185">Reference proteome</keyword>
<dbReference type="InterPro" id="IPR000387">
    <property type="entry name" value="Tyr_Pase_dom"/>
</dbReference>
<gene>
    <name evidence="4" type="ORF">HCN51_05125</name>
</gene>
<dbReference type="PROSITE" id="PS00383">
    <property type="entry name" value="TYR_PHOSPHATASE_1"/>
    <property type="match status" value="1"/>
</dbReference>
<evidence type="ECO:0000313" key="5">
    <source>
        <dbReference type="Proteomes" id="UP000696294"/>
    </source>
</evidence>
<feature type="compositionally biased region" description="Pro residues" evidence="2">
    <location>
        <begin position="238"/>
        <end position="254"/>
    </location>
</feature>
<evidence type="ECO:0000256" key="2">
    <source>
        <dbReference type="SAM" id="MobiDB-lite"/>
    </source>
</evidence>
<accession>A0ABX1AXV8</accession>
<evidence type="ECO:0000259" key="3">
    <source>
        <dbReference type="PROSITE" id="PS50056"/>
    </source>
</evidence>
<feature type="region of interest" description="Disordered" evidence="2">
    <location>
        <begin position="234"/>
        <end position="265"/>
    </location>
</feature>
<feature type="domain" description="Tyrosine specific protein phosphatases" evidence="3">
    <location>
        <begin position="124"/>
        <end position="161"/>
    </location>
</feature>
<organism evidence="4 5">
    <name type="scientific">Nonomuraea composti</name>
    <dbReference type="NCBI Taxonomy" id="2720023"/>
    <lineage>
        <taxon>Bacteria</taxon>
        <taxon>Bacillati</taxon>
        <taxon>Actinomycetota</taxon>
        <taxon>Actinomycetes</taxon>
        <taxon>Streptosporangiales</taxon>
        <taxon>Streptosporangiaceae</taxon>
        <taxon>Nonomuraea</taxon>
    </lineage>
</organism>
<dbReference type="EMBL" id="JAATEP010000002">
    <property type="protein sequence ID" value="NJP88844.1"/>
    <property type="molecule type" value="Genomic_DNA"/>
</dbReference>
<protein>
    <submittedName>
        <fullName evidence="4">Tyrosine-protein phosphatase</fullName>
    </submittedName>
</protein>
<dbReference type="InterPro" id="IPR026893">
    <property type="entry name" value="Tyr/Ser_Pase_IphP-type"/>
</dbReference>
<evidence type="ECO:0000313" key="4">
    <source>
        <dbReference type="EMBL" id="NJP88844.1"/>
    </source>
</evidence>
<dbReference type="Pfam" id="PF13350">
    <property type="entry name" value="Y_phosphatase3"/>
    <property type="match status" value="1"/>
</dbReference>
<dbReference type="SUPFAM" id="SSF52799">
    <property type="entry name" value="(Phosphotyrosine protein) phosphatases II"/>
    <property type="match status" value="1"/>
</dbReference>
<dbReference type="PANTHER" id="PTHR31126:SF1">
    <property type="entry name" value="TYROSINE SPECIFIC PROTEIN PHOSPHATASES DOMAIN-CONTAINING PROTEIN"/>
    <property type="match status" value="1"/>
</dbReference>
<dbReference type="Gene3D" id="3.90.190.10">
    <property type="entry name" value="Protein tyrosine phosphatase superfamily"/>
    <property type="match status" value="1"/>
</dbReference>
<proteinExistence type="inferred from homology"/>
<evidence type="ECO:0000256" key="1">
    <source>
        <dbReference type="ARBA" id="ARBA00009580"/>
    </source>
</evidence>
<dbReference type="PROSITE" id="PS50056">
    <property type="entry name" value="TYR_PHOSPHATASE_2"/>
    <property type="match status" value="1"/>
</dbReference>
<comment type="caution">
    <text evidence="4">The sequence shown here is derived from an EMBL/GenBank/DDBJ whole genome shotgun (WGS) entry which is preliminary data.</text>
</comment>
<dbReference type="Proteomes" id="UP000696294">
    <property type="component" value="Unassembled WGS sequence"/>
</dbReference>
<reference evidence="4 5" key="1">
    <citation type="submission" date="2020-03" db="EMBL/GenBank/DDBJ databases">
        <title>WGS of actinomycetes isolated from Thailand.</title>
        <authorList>
            <person name="Thawai C."/>
        </authorList>
    </citation>
    <scope>NUCLEOTIDE SEQUENCE [LARGE SCALE GENOMIC DNA]</scope>
    <source>
        <strain evidence="4 5">FMUSA5-5</strain>
    </source>
</reference>